<name>A0A167M7I8_CALVF</name>
<gene>
    <name evidence="2" type="ORF">CALVIDRAFT_115804</name>
</gene>
<keyword evidence="3" id="KW-1185">Reference proteome</keyword>
<proteinExistence type="predicted"/>
<evidence type="ECO:0000256" key="1">
    <source>
        <dbReference type="SAM" id="MobiDB-lite"/>
    </source>
</evidence>
<evidence type="ECO:0000313" key="3">
    <source>
        <dbReference type="Proteomes" id="UP000076738"/>
    </source>
</evidence>
<organism evidence="2 3">
    <name type="scientific">Calocera viscosa (strain TUFC12733)</name>
    <dbReference type="NCBI Taxonomy" id="1330018"/>
    <lineage>
        <taxon>Eukaryota</taxon>
        <taxon>Fungi</taxon>
        <taxon>Dikarya</taxon>
        <taxon>Basidiomycota</taxon>
        <taxon>Agaricomycotina</taxon>
        <taxon>Dacrymycetes</taxon>
        <taxon>Dacrymycetales</taxon>
        <taxon>Dacrymycetaceae</taxon>
        <taxon>Calocera</taxon>
    </lineage>
</organism>
<feature type="compositionally biased region" description="Polar residues" evidence="1">
    <location>
        <begin position="57"/>
        <end position="70"/>
    </location>
</feature>
<accession>A0A167M7I8</accession>
<sequence length="138" mass="14787">MRRSSTASRAASCDGTDEAAHQCRHKWHCINLMNPRALLQTYSWTIMPPSSPENTRRASSPPMSQSSLTTPEALCSAPGPNPYSTAGTVPKSTTDSVSRGRSPVEDGQFPISAYPAPDVRQRQQPWLSVVAGGAGEFG</sequence>
<reference evidence="2 3" key="1">
    <citation type="journal article" date="2016" name="Mol. Biol. Evol.">
        <title>Comparative Genomics of Early-Diverging Mushroom-Forming Fungi Provides Insights into the Origins of Lignocellulose Decay Capabilities.</title>
        <authorList>
            <person name="Nagy L.G."/>
            <person name="Riley R."/>
            <person name="Tritt A."/>
            <person name="Adam C."/>
            <person name="Daum C."/>
            <person name="Floudas D."/>
            <person name="Sun H."/>
            <person name="Yadav J.S."/>
            <person name="Pangilinan J."/>
            <person name="Larsson K.H."/>
            <person name="Matsuura K."/>
            <person name="Barry K."/>
            <person name="Labutti K."/>
            <person name="Kuo R."/>
            <person name="Ohm R.A."/>
            <person name="Bhattacharya S.S."/>
            <person name="Shirouzu T."/>
            <person name="Yoshinaga Y."/>
            <person name="Martin F.M."/>
            <person name="Grigoriev I.V."/>
            <person name="Hibbett D.S."/>
        </authorList>
    </citation>
    <scope>NUCLEOTIDE SEQUENCE [LARGE SCALE GENOMIC DNA]</scope>
    <source>
        <strain evidence="2 3">TUFC12733</strain>
    </source>
</reference>
<protein>
    <submittedName>
        <fullName evidence="2">Uncharacterized protein</fullName>
    </submittedName>
</protein>
<dbReference type="Proteomes" id="UP000076738">
    <property type="component" value="Unassembled WGS sequence"/>
</dbReference>
<evidence type="ECO:0000313" key="2">
    <source>
        <dbReference type="EMBL" id="KZO96414.1"/>
    </source>
</evidence>
<feature type="compositionally biased region" description="Polar residues" evidence="1">
    <location>
        <begin position="82"/>
        <end position="99"/>
    </location>
</feature>
<feature type="region of interest" description="Disordered" evidence="1">
    <location>
        <begin position="46"/>
        <end position="124"/>
    </location>
</feature>
<dbReference type="AlphaFoldDB" id="A0A167M7I8"/>
<dbReference type="EMBL" id="KV417284">
    <property type="protein sequence ID" value="KZO96414.1"/>
    <property type="molecule type" value="Genomic_DNA"/>
</dbReference>